<name>S2WGW8_9ACTN</name>
<protein>
    <submittedName>
        <fullName evidence="1">Uncharacterized protein</fullName>
    </submittedName>
</protein>
<comment type="caution">
    <text evidence="1">The sequence shown here is derived from an EMBL/GenBank/DDBJ whole genome shotgun (WGS) entry which is preliminary data.</text>
</comment>
<gene>
    <name evidence="1" type="ORF">HMPREF9306_01443</name>
</gene>
<dbReference type="EMBL" id="AGZR01000009">
    <property type="protein sequence ID" value="EPD31887.1"/>
    <property type="molecule type" value="Genomic_DNA"/>
</dbReference>
<dbReference type="RefSeq" id="WP_016456269.1">
    <property type="nucleotide sequence ID" value="NZ_KE150269.1"/>
</dbReference>
<accession>S2WGW8</accession>
<evidence type="ECO:0000313" key="1">
    <source>
        <dbReference type="EMBL" id="EPD31887.1"/>
    </source>
</evidence>
<proteinExistence type="predicted"/>
<dbReference type="Proteomes" id="UP000014417">
    <property type="component" value="Unassembled WGS sequence"/>
</dbReference>
<dbReference type="STRING" id="883161.HMPREF9306_01443"/>
<sequence length="93" mass="10586">MIKKFVVTIEYTDGRISGPTRVLAADRIIAESLMRRRGWAFEEGPRLYSAIAWAVAKRLGDTSEDYEEFLDQLADWSLDTEKEDSDASENPTL</sequence>
<dbReference type="AlphaFoldDB" id="S2WGW8"/>
<reference evidence="1 2" key="1">
    <citation type="submission" date="2013-04" db="EMBL/GenBank/DDBJ databases">
        <title>The Genome Sequence of Propionimicrobium lymphophilum ACS-093-V-SCH5.</title>
        <authorList>
            <consortium name="The Broad Institute Genomics Platform"/>
            <person name="Earl A."/>
            <person name="Ward D."/>
            <person name="Feldgarden M."/>
            <person name="Gevers D."/>
            <person name="Saerens B."/>
            <person name="Vaneechoutte M."/>
            <person name="Walker B."/>
            <person name="Young S."/>
            <person name="Zeng Q."/>
            <person name="Gargeya S."/>
            <person name="Fitzgerald M."/>
            <person name="Haas B."/>
            <person name="Abouelleil A."/>
            <person name="Allen A.W."/>
            <person name="Alvarado L."/>
            <person name="Arachchi H.M."/>
            <person name="Berlin A.M."/>
            <person name="Chapman S.B."/>
            <person name="Gainer-Dewar J."/>
            <person name="Goldberg J."/>
            <person name="Griggs A."/>
            <person name="Gujja S."/>
            <person name="Hansen M."/>
            <person name="Howarth C."/>
            <person name="Imamovic A."/>
            <person name="Ireland A."/>
            <person name="Larimer J."/>
            <person name="McCowan C."/>
            <person name="Murphy C."/>
            <person name="Pearson M."/>
            <person name="Poon T.W."/>
            <person name="Priest M."/>
            <person name="Roberts A."/>
            <person name="Saif S."/>
            <person name="Shea T."/>
            <person name="Sisk P."/>
            <person name="Sykes S."/>
            <person name="Wortman J."/>
            <person name="Nusbaum C."/>
            <person name="Birren B."/>
        </authorList>
    </citation>
    <scope>NUCLEOTIDE SEQUENCE [LARGE SCALE GENOMIC DNA]</scope>
    <source>
        <strain evidence="1 2">ACS-093-V-SCH5</strain>
    </source>
</reference>
<evidence type="ECO:0000313" key="2">
    <source>
        <dbReference type="Proteomes" id="UP000014417"/>
    </source>
</evidence>
<keyword evidence="2" id="KW-1185">Reference proteome</keyword>
<organism evidence="1 2">
    <name type="scientific">Propionimicrobium lymphophilum ACS-093-V-SCH5</name>
    <dbReference type="NCBI Taxonomy" id="883161"/>
    <lineage>
        <taxon>Bacteria</taxon>
        <taxon>Bacillati</taxon>
        <taxon>Actinomycetota</taxon>
        <taxon>Actinomycetes</taxon>
        <taxon>Propionibacteriales</taxon>
        <taxon>Propionibacteriaceae</taxon>
        <taxon>Propionimicrobium</taxon>
    </lineage>
</organism>
<dbReference type="HOGENOM" id="CLU_2397235_0_0_11"/>